<keyword evidence="1" id="KW-1133">Transmembrane helix</keyword>
<gene>
    <name evidence="2" type="ORF">K505DRAFT_154684</name>
</gene>
<dbReference type="EMBL" id="MU002560">
    <property type="protein sequence ID" value="KAF2786065.1"/>
    <property type="molecule type" value="Genomic_DNA"/>
</dbReference>
<reference evidence="2" key="1">
    <citation type="journal article" date="2020" name="Stud. Mycol.">
        <title>101 Dothideomycetes genomes: a test case for predicting lifestyles and emergence of pathogens.</title>
        <authorList>
            <person name="Haridas S."/>
            <person name="Albert R."/>
            <person name="Binder M."/>
            <person name="Bloem J."/>
            <person name="Labutti K."/>
            <person name="Salamov A."/>
            <person name="Andreopoulos B."/>
            <person name="Baker S."/>
            <person name="Barry K."/>
            <person name="Bills G."/>
            <person name="Bluhm B."/>
            <person name="Cannon C."/>
            <person name="Castanera R."/>
            <person name="Culley D."/>
            <person name="Daum C."/>
            <person name="Ezra D."/>
            <person name="Gonzalez J."/>
            <person name="Henrissat B."/>
            <person name="Kuo A."/>
            <person name="Liang C."/>
            <person name="Lipzen A."/>
            <person name="Lutzoni F."/>
            <person name="Magnuson J."/>
            <person name="Mondo S."/>
            <person name="Nolan M."/>
            <person name="Ohm R."/>
            <person name="Pangilinan J."/>
            <person name="Park H.-J."/>
            <person name="Ramirez L."/>
            <person name="Alfaro M."/>
            <person name="Sun H."/>
            <person name="Tritt A."/>
            <person name="Yoshinaga Y."/>
            <person name="Zwiers L.-H."/>
            <person name="Turgeon B."/>
            <person name="Goodwin S."/>
            <person name="Spatafora J."/>
            <person name="Crous P."/>
            <person name="Grigoriev I."/>
        </authorList>
    </citation>
    <scope>NUCLEOTIDE SEQUENCE</scope>
    <source>
        <strain evidence="2">CBS 109.77</strain>
    </source>
</reference>
<keyword evidence="1" id="KW-0812">Transmembrane</keyword>
<proteinExistence type="predicted"/>
<keyword evidence="3" id="KW-1185">Reference proteome</keyword>
<sequence length="193" mass="21096">LPPFFFFSAAVHVGHLPPFCFFSAAVHVSGHLPPFFFFSAAVHVSGHLPPFFFFSAAVHVVSSGHLPAFFIAAVHFVFVFLPLVFDFVPVLVFFLVREGRVVFLLLPPRLPLALVSRTSCVPPVISTTPASSGVTRATVDVVARGLEVVVRACSSLFFSRAKGVTPKKRSDARNTLENFIFGGKMQAHGQMFY</sequence>
<feature type="transmembrane region" description="Helical" evidence="1">
    <location>
        <begin position="6"/>
        <end position="28"/>
    </location>
</feature>
<organism evidence="2 3">
    <name type="scientific">Melanomma pulvis-pyrius CBS 109.77</name>
    <dbReference type="NCBI Taxonomy" id="1314802"/>
    <lineage>
        <taxon>Eukaryota</taxon>
        <taxon>Fungi</taxon>
        <taxon>Dikarya</taxon>
        <taxon>Ascomycota</taxon>
        <taxon>Pezizomycotina</taxon>
        <taxon>Dothideomycetes</taxon>
        <taxon>Pleosporomycetidae</taxon>
        <taxon>Pleosporales</taxon>
        <taxon>Melanommataceae</taxon>
        <taxon>Melanomma</taxon>
    </lineage>
</organism>
<accession>A0A6A6WQA7</accession>
<dbReference type="AlphaFoldDB" id="A0A6A6WQA7"/>
<evidence type="ECO:0000313" key="3">
    <source>
        <dbReference type="Proteomes" id="UP000799757"/>
    </source>
</evidence>
<keyword evidence="1" id="KW-0472">Membrane</keyword>
<name>A0A6A6WQA7_9PLEO</name>
<feature type="non-terminal residue" evidence="2">
    <location>
        <position position="1"/>
    </location>
</feature>
<dbReference type="Proteomes" id="UP000799757">
    <property type="component" value="Unassembled WGS sequence"/>
</dbReference>
<feature type="transmembrane region" description="Helical" evidence="1">
    <location>
        <begin position="69"/>
        <end position="96"/>
    </location>
</feature>
<evidence type="ECO:0000313" key="2">
    <source>
        <dbReference type="EMBL" id="KAF2786065.1"/>
    </source>
</evidence>
<feature type="transmembrane region" description="Helical" evidence="1">
    <location>
        <begin position="35"/>
        <end position="57"/>
    </location>
</feature>
<protein>
    <submittedName>
        <fullName evidence="2">Uncharacterized protein</fullName>
    </submittedName>
</protein>
<evidence type="ECO:0000256" key="1">
    <source>
        <dbReference type="SAM" id="Phobius"/>
    </source>
</evidence>